<name>A0A8H4QSH4_9HELO</name>
<dbReference type="InterPro" id="IPR014790">
    <property type="entry name" value="MutL_C"/>
</dbReference>
<feature type="region of interest" description="Disordered" evidence="2">
    <location>
        <begin position="483"/>
        <end position="536"/>
    </location>
</feature>
<feature type="domain" description="MutL C-terminal dimerisation" evidence="3">
    <location>
        <begin position="722"/>
        <end position="934"/>
    </location>
</feature>
<evidence type="ECO:0000313" key="4">
    <source>
        <dbReference type="EMBL" id="KAF4615562.1"/>
    </source>
</evidence>
<dbReference type="EMBL" id="JAAMPI010002317">
    <property type="protein sequence ID" value="KAF4615562.1"/>
    <property type="molecule type" value="Genomic_DNA"/>
</dbReference>
<dbReference type="GO" id="GO:0005524">
    <property type="term" value="F:ATP binding"/>
    <property type="evidence" value="ECO:0007669"/>
    <property type="project" value="InterPro"/>
</dbReference>
<feature type="compositionally biased region" description="Basic and acidic residues" evidence="2">
    <location>
        <begin position="511"/>
        <end position="520"/>
    </location>
</feature>
<dbReference type="GO" id="GO:0006298">
    <property type="term" value="P:mismatch repair"/>
    <property type="evidence" value="ECO:0007669"/>
    <property type="project" value="InterPro"/>
</dbReference>
<dbReference type="Pfam" id="PF13589">
    <property type="entry name" value="HATPase_c_3"/>
    <property type="match status" value="1"/>
</dbReference>
<comment type="similarity">
    <text evidence="1">Belongs to the DNA mismatch repair MutL/HexB family.</text>
</comment>
<dbReference type="InterPro" id="IPR042120">
    <property type="entry name" value="MutL_C_dimsub"/>
</dbReference>
<dbReference type="Gene3D" id="3.30.1540.20">
    <property type="entry name" value="MutL, C-terminal domain, dimerisation subdomain"/>
    <property type="match status" value="1"/>
</dbReference>
<dbReference type="PANTHER" id="PTHR10073:SF47">
    <property type="entry name" value="DNA MISMATCH REPAIR PROTEIN MLH3"/>
    <property type="match status" value="1"/>
</dbReference>
<dbReference type="AlphaFoldDB" id="A0A8H4QSH4"/>
<proteinExistence type="inferred from homology"/>
<dbReference type="GO" id="GO:0016887">
    <property type="term" value="F:ATP hydrolysis activity"/>
    <property type="evidence" value="ECO:0007669"/>
    <property type="project" value="InterPro"/>
</dbReference>
<keyword evidence="5" id="KW-1185">Reference proteome</keyword>
<feature type="region of interest" description="Disordered" evidence="2">
    <location>
        <begin position="405"/>
        <end position="469"/>
    </location>
</feature>
<dbReference type="PANTHER" id="PTHR10073">
    <property type="entry name" value="DNA MISMATCH REPAIR PROTEIN MLH, PMS, MUTL"/>
    <property type="match status" value="1"/>
</dbReference>
<accession>A0A8H4QSH4</accession>
<sequence length="1008" mass="111617">MSIQPLPPDVIAQIKSSTTITSLNGVVDELVKNSLDAGCTKINITVDYARGGCVVEDDGLGILPSEFRENGGLGKLYHSSKLNSQTPVHGGRGTFLASLSAMALLSVTSRHHQHYSHNTISMHKSEVVARQIPSPTYQNLPYPDHGTRVTVCDLFGNMPVRVKQRAIMAEKPRGNSKGWGILQQNVVLLFLAWPRDVAVTVREIATLQKLIFRPHPGLSSSRVISTNQISIPKVCSILSQASFITPDEKSSWLHVSASTSKIRIEGTISLSPSATKQVQFLSFGIQPLLALDGQNILHDEINRLFLNSAFGDEGQADDLGDAEKARRANDRRYKSDGFTNKELKGGRKGVERWPMFYINICPNIRKQSHLELDEILDDKENILGEILDLLQAMILEFLTSNQFRPKANRRHQKRTVPGPGSPISNAETTSKRNGLDVARATRPNLNPAVGTKESSPMERSGGSNTLQPQIDILGTNVKLPSFRRSSSQIDSPFDSWSKVKQGTAAHKNAGHKPEGTEDSHTSTLHKKGTRSSPSVNLQHTIKAESSAPLISSTGRLLRQPFIDVEIVRAPSKKPPSQPSQPLAVDAGGNDDLIEWTNPITKVKSLINQRTGLTVVDRSKPKQSVGSAVAQCRQNLKSQHSSKREEPSVWMKNLLKNWDNPVFKPSEASIPQVSMDCLELASQEILHGRRHHCSQVDIDRAFKESSSNINGRISKNALRSAEVISQVDKKFILVKLTPTDISTNPKETQRENGMLVIIDQHAADERIRVESLMEELCIPSNDTTIPPDGTDFAIISTQLDKPLVYEISSREIQLLRSHRNHFRVWGILYDLPKDHIHTNQKGKSIQHLVVHSLPPGIAERCKLDPRLLISLIRTEAWKCDENEGTNGPLLAASNSENQPASKQAWIHIIQNCPQGILDMLNSRACRSAIMFNDELTREQCELLVRKLADCLFPFQCAHGRPSLTPLVDLKGFGLDEFTGTAARHSANDKSFGETFRNWKQNLRDTNSGG</sequence>
<evidence type="ECO:0000259" key="3">
    <source>
        <dbReference type="SMART" id="SM00853"/>
    </source>
</evidence>
<dbReference type="Gene3D" id="3.30.565.10">
    <property type="entry name" value="Histidine kinase-like ATPase, C-terminal domain"/>
    <property type="match status" value="1"/>
</dbReference>
<dbReference type="GO" id="GO:0032300">
    <property type="term" value="C:mismatch repair complex"/>
    <property type="evidence" value="ECO:0007669"/>
    <property type="project" value="InterPro"/>
</dbReference>
<dbReference type="SMART" id="SM00853">
    <property type="entry name" value="MutL_C"/>
    <property type="match status" value="1"/>
</dbReference>
<evidence type="ECO:0000313" key="5">
    <source>
        <dbReference type="Proteomes" id="UP000566819"/>
    </source>
</evidence>
<protein>
    <recommendedName>
        <fullName evidence="3">MutL C-terminal dimerisation domain-containing protein</fullName>
    </recommendedName>
</protein>
<dbReference type="OrthoDB" id="429932at2759"/>
<dbReference type="InterPro" id="IPR037198">
    <property type="entry name" value="MutL_C_sf"/>
</dbReference>
<organism evidence="4 5">
    <name type="scientific">Cudoniella acicularis</name>
    <dbReference type="NCBI Taxonomy" id="354080"/>
    <lineage>
        <taxon>Eukaryota</taxon>
        <taxon>Fungi</taxon>
        <taxon>Dikarya</taxon>
        <taxon>Ascomycota</taxon>
        <taxon>Pezizomycotina</taxon>
        <taxon>Leotiomycetes</taxon>
        <taxon>Helotiales</taxon>
        <taxon>Tricladiaceae</taxon>
        <taxon>Cudoniella</taxon>
    </lineage>
</organism>
<gene>
    <name evidence="4" type="ORF">G7Y89_g15304</name>
</gene>
<evidence type="ECO:0000256" key="1">
    <source>
        <dbReference type="ARBA" id="ARBA00006082"/>
    </source>
</evidence>
<dbReference type="SUPFAM" id="SSF55874">
    <property type="entry name" value="ATPase domain of HSP90 chaperone/DNA topoisomerase II/histidine kinase"/>
    <property type="match status" value="1"/>
</dbReference>
<dbReference type="InterPro" id="IPR036890">
    <property type="entry name" value="HATPase_C_sf"/>
</dbReference>
<reference evidence="4 5" key="1">
    <citation type="submission" date="2020-03" db="EMBL/GenBank/DDBJ databases">
        <title>Draft Genome Sequence of Cudoniella acicularis.</title>
        <authorList>
            <person name="Buettner E."/>
            <person name="Kellner H."/>
        </authorList>
    </citation>
    <scope>NUCLEOTIDE SEQUENCE [LARGE SCALE GENOMIC DNA]</scope>
    <source>
        <strain evidence="4 5">DSM 108380</strain>
    </source>
</reference>
<comment type="caution">
    <text evidence="4">The sequence shown here is derived from an EMBL/GenBank/DDBJ whole genome shotgun (WGS) entry which is preliminary data.</text>
</comment>
<dbReference type="Proteomes" id="UP000566819">
    <property type="component" value="Unassembled WGS sequence"/>
</dbReference>
<dbReference type="GO" id="GO:0140664">
    <property type="term" value="F:ATP-dependent DNA damage sensor activity"/>
    <property type="evidence" value="ECO:0007669"/>
    <property type="project" value="InterPro"/>
</dbReference>
<dbReference type="SUPFAM" id="SSF118116">
    <property type="entry name" value="DNA mismatch repair protein MutL"/>
    <property type="match status" value="2"/>
</dbReference>
<evidence type="ECO:0000256" key="2">
    <source>
        <dbReference type="SAM" id="MobiDB-lite"/>
    </source>
</evidence>
<dbReference type="InterPro" id="IPR038973">
    <property type="entry name" value="MutL/Mlh/Pms-like"/>
</dbReference>